<evidence type="ECO:0000256" key="1">
    <source>
        <dbReference type="SAM" id="MobiDB-lite"/>
    </source>
</evidence>
<keyword evidence="2" id="KW-0812">Transmembrane</keyword>
<dbReference type="AlphaFoldDB" id="A0A1C6IUT5"/>
<evidence type="ECO:0000259" key="4">
    <source>
        <dbReference type="Pfam" id="PF04536"/>
    </source>
</evidence>
<keyword evidence="2" id="KW-0472">Membrane</keyword>
<evidence type="ECO:0000256" key="2">
    <source>
        <dbReference type="SAM" id="Phobius"/>
    </source>
</evidence>
<gene>
    <name evidence="5" type="ORF">SAMEA3545359_01672</name>
</gene>
<name>A0A1C6IUT5_9FIRM</name>
<protein>
    <submittedName>
        <fullName evidence="5">Domain of uncharacterized function (DUF477)</fullName>
    </submittedName>
</protein>
<dbReference type="PANTHER" id="PTHR30373">
    <property type="entry name" value="UPF0603 PROTEIN YGCG"/>
    <property type="match status" value="1"/>
</dbReference>
<feature type="transmembrane region" description="Helical" evidence="2">
    <location>
        <begin position="327"/>
        <end position="347"/>
    </location>
</feature>
<evidence type="ECO:0000256" key="3">
    <source>
        <dbReference type="SAM" id="SignalP"/>
    </source>
</evidence>
<organism evidence="5">
    <name type="scientific">uncultured Anaerotruncus sp</name>
    <dbReference type="NCBI Taxonomy" id="905011"/>
    <lineage>
        <taxon>Bacteria</taxon>
        <taxon>Bacillati</taxon>
        <taxon>Bacillota</taxon>
        <taxon>Clostridia</taxon>
        <taxon>Eubacteriales</taxon>
        <taxon>Oscillospiraceae</taxon>
        <taxon>Anaerotruncus</taxon>
        <taxon>environmental samples</taxon>
    </lineage>
</organism>
<feature type="domain" description="TPM" evidence="4">
    <location>
        <begin position="40"/>
        <end position="161"/>
    </location>
</feature>
<feature type="domain" description="TPM" evidence="4">
    <location>
        <begin position="188"/>
        <end position="306"/>
    </location>
</feature>
<dbReference type="Gene3D" id="3.10.310.50">
    <property type="match status" value="2"/>
</dbReference>
<dbReference type="EMBL" id="FMHG01000001">
    <property type="protein sequence ID" value="SCJ73075.1"/>
    <property type="molecule type" value="Genomic_DNA"/>
</dbReference>
<proteinExistence type="predicted"/>
<feature type="signal peptide" evidence="3">
    <location>
        <begin position="1"/>
        <end position="31"/>
    </location>
</feature>
<dbReference type="InterPro" id="IPR007621">
    <property type="entry name" value="TPM_dom"/>
</dbReference>
<keyword evidence="2" id="KW-1133">Transmembrane helix</keyword>
<feature type="chain" id="PRO_5008737457" evidence="3">
    <location>
        <begin position="32"/>
        <end position="417"/>
    </location>
</feature>
<sequence>MTDQKKHSPQRLAAVLLALVLVVMAVLPASAAMQTDYAGIYDDAGLFVDSELQQLSQQSGELSARYGTDIVVVTTGDKGDQDQYDFVQALYQNNGLGRGDTRSALFLLLDMQEYKVYLHSVGAVNNYLTNDDLDTLTRDIVEAIDEDNYLAGSQLFFDRAKQLLAPMDTGSTGGALFGGAQDTGHQKIYDYAELLTDEQEKELSQAAVEIADQYQIDIAVLTIDDNQGKSSMAFADDFYDYNGLGCGETGDGLILLMDMDARKIWISTKGKAIELFSDRNIDDILDVITPKMSDDDYYKAADKFLSMSAYCIEHEGKRVSSQFTPGFILLALGISLGVGGITVWVMYAGHKNIAGGGGTAGRRGAQSMQLYIKEDRFVSTHTSRTAIPKDSGGHSGGGSSTHTSSSGSSHGGGGRSF</sequence>
<feature type="region of interest" description="Disordered" evidence="1">
    <location>
        <begin position="382"/>
        <end position="417"/>
    </location>
</feature>
<keyword evidence="3" id="KW-0732">Signal</keyword>
<dbReference type="PANTHER" id="PTHR30373:SF2">
    <property type="entry name" value="UPF0603 PROTEIN YGCG"/>
    <property type="match status" value="1"/>
</dbReference>
<reference evidence="5" key="1">
    <citation type="submission" date="2015-09" db="EMBL/GenBank/DDBJ databases">
        <authorList>
            <consortium name="Pathogen Informatics"/>
        </authorList>
    </citation>
    <scope>NUCLEOTIDE SEQUENCE</scope>
    <source>
        <strain evidence="5">2789STDY5834896</strain>
    </source>
</reference>
<evidence type="ECO:0000313" key="5">
    <source>
        <dbReference type="EMBL" id="SCJ73075.1"/>
    </source>
</evidence>
<dbReference type="Pfam" id="PF04536">
    <property type="entry name" value="TPM_phosphatase"/>
    <property type="match status" value="2"/>
</dbReference>
<accession>A0A1C6IUT5</accession>